<dbReference type="OrthoDB" id="9801085at2"/>
<dbReference type="EMBL" id="RCHR01000001">
    <property type="protein sequence ID" value="RLL48177.1"/>
    <property type="molecule type" value="Genomic_DNA"/>
</dbReference>
<keyword evidence="5 8" id="KW-0249">Electron transport</keyword>
<dbReference type="GO" id="GO:0005506">
    <property type="term" value="F:iron ion binding"/>
    <property type="evidence" value="ECO:0007669"/>
    <property type="project" value="UniProtKB-UniRule"/>
</dbReference>
<proteinExistence type="predicted"/>
<evidence type="ECO:0000256" key="8">
    <source>
        <dbReference type="RuleBase" id="RU368020"/>
    </source>
</evidence>
<dbReference type="PANTHER" id="PTHR39163">
    <property type="entry name" value="FERREDOXIN"/>
    <property type="match status" value="1"/>
</dbReference>
<dbReference type="PRINTS" id="PR00352">
    <property type="entry name" value="3FE4SFRDOXIN"/>
</dbReference>
<evidence type="ECO:0000313" key="10">
    <source>
        <dbReference type="EMBL" id="RLL48177.1"/>
    </source>
</evidence>
<evidence type="ECO:0000256" key="1">
    <source>
        <dbReference type="ARBA" id="ARBA00001966"/>
    </source>
</evidence>
<dbReference type="Pfam" id="PF13370">
    <property type="entry name" value="Fer4_13"/>
    <property type="match status" value="1"/>
</dbReference>
<reference evidence="10 11" key="1">
    <citation type="submission" date="2018-10" db="EMBL/GenBank/DDBJ databases">
        <title>Oceanobacillus sp. YLB-02 draft genome.</title>
        <authorList>
            <person name="Yu L."/>
        </authorList>
    </citation>
    <scope>NUCLEOTIDE SEQUENCE [LARGE SCALE GENOMIC DNA]</scope>
    <source>
        <strain evidence="10 11">YLB-02</strain>
    </source>
</reference>
<protein>
    <recommendedName>
        <fullName evidence="8">Ferredoxin</fullName>
    </recommendedName>
</protein>
<gene>
    <name evidence="10" type="ORF">D8M04_02570</name>
</gene>
<keyword evidence="3" id="KW-0004">4Fe-4S</keyword>
<evidence type="ECO:0000259" key="9">
    <source>
        <dbReference type="PROSITE" id="PS51379"/>
    </source>
</evidence>
<name>A0A498DTI2_9BACI</name>
<organism evidence="10 11">
    <name type="scientific">Oceanobacillus piezotolerans</name>
    <dbReference type="NCBI Taxonomy" id="2448030"/>
    <lineage>
        <taxon>Bacteria</taxon>
        <taxon>Bacillati</taxon>
        <taxon>Bacillota</taxon>
        <taxon>Bacilli</taxon>
        <taxon>Bacillales</taxon>
        <taxon>Bacillaceae</taxon>
        <taxon>Oceanobacillus</taxon>
    </lineage>
</organism>
<comment type="function">
    <text evidence="8">Ferredoxins are iron-sulfur proteins that transfer electrons in a wide variety of metabolic reactions.</text>
</comment>
<keyword evidence="4 8" id="KW-0479">Metal-binding</keyword>
<dbReference type="Gene3D" id="3.30.70.20">
    <property type="match status" value="1"/>
</dbReference>
<evidence type="ECO:0000256" key="4">
    <source>
        <dbReference type="ARBA" id="ARBA00022723"/>
    </source>
</evidence>
<evidence type="ECO:0000256" key="2">
    <source>
        <dbReference type="ARBA" id="ARBA00022448"/>
    </source>
</evidence>
<comment type="cofactor">
    <cofactor evidence="1">
        <name>[4Fe-4S] cluster</name>
        <dbReference type="ChEBI" id="CHEBI:49883"/>
    </cofactor>
</comment>
<dbReference type="PROSITE" id="PS51379">
    <property type="entry name" value="4FE4S_FER_2"/>
    <property type="match status" value="1"/>
</dbReference>
<keyword evidence="6 8" id="KW-0408">Iron</keyword>
<dbReference type="InterPro" id="IPR001080">
    <property type="entry name" value="3Fe4S_ferredoxin"/>
</dbReference>
<keyword evidence="7 8" id="KW-0411">Iron-sulfur</keyword>
<evidence type="ECO:0000256" key="5">
    <source>
        <dbReference type="ARBA" id="ARBA00022982"/>
    </source>
</evidence>
<dbReference type="SUPFAM" id="SSF54862">
    <property type="entry name" value="4Fe-4S ferredoxins"/>
    <property type="match status" value="1"/>
</dbReference>
<dbReference type="GO" id="GO:0051539">
    <property type="term" value="F:4 iron, 4 sulfur cluster binding"/>
    <property type="evidence" value="ECO:0007669"/>
    <property type="project" value="UniProtKB-KW"/>
</dbReference>
<accession>A0A498DTI2</accession>
<evidence type="ECO:0000313" key="11">
    <source>
        <dbReference type="Proteomes" id="UP000270219"/>
    </source>
</evidence>
<evidence type="ECO:0000256" key="6">
    <source>
        <dbReference type="ARBA" id="ARBA00023004"/>
    </source>
</evidence>
<dbReference type="PANTHER" id="PTHR39163:SF1">
    <property type="entry name" value="FERREDOXIN"/>
    <property type="match status" value="1"/>
</dbReference>
<dbReference type="Proteomes" id="UP000270219">
    <property type="component" value="Unassembled WGS sequence"/>
</dbReference>
<evidence type="ECO:0000256" key="7">
    <source>
        <dbReference type="ARBA" id="ARBA00023014"/>
    </source>
</evidence>
<dbReference type="AlphaFoldDB" id="A0A498DTI2"/>
<dbReference type="InterPro" id="IPR052395">
    <property type="entry name" value="ET_Ferredoxin"/>
</dbReference>
<keyword evidence="11" id="KW-1185">Reference proteome</keyword>
<dbReference type="GO" id="GO:0009055">
    <property type="term" value="F:electron transfer activity"/>
    <property type="evidence" value="ECO:0007669"/>
    <property type="project" value="UniProtKB-UniRule"/>
</dbReference>
<evidence type="ECO:0000256" key="3">
    <source>
        <dbReference type="ARBA" id="ARBA00022485"/>
    </source>
</evidence>
<sequence>MPLFTMVNKVTCIACGACGASAPNIFDYDDEGISYCLIDDNQGLVQVPEEDEDDVYDAFEGCPTDSIKIASTPFYEKDIG</sequence>
<comment type="caution">
    <text evidence="10">The sequence shown here is derived from an EMBL/GenBank/DDBJ whole genome shotgun (WGS) entry which is preliminary data.</text>
</comment>
<feature type="domain" description="4Fe-4S ferredoxin-type" evidence="9">
    <location>
        <begin position="3"/>
        <end position="31"/>
    </location>
</feature>
<dbReference type="RefSeq" id="WP_121521110.1">
    <property type="nucleotide sequence ID" value="NZ_RCHR01000001.1"/>
</dbReference>
<dbReference type="InterPro" id="IPR017896">
    <property type="entry name" value="4Fe4S_Fe-S-bd"/>
</dbReference>
<keyword evidence="2 8" id="KW-0813">Transport</keyword>